<gene>
    <name evidence="15" type="primary">pgsA</name>
    <name evidence="15" type="ORF">V5O49_07145</name>
</gene>
<dbReference type="PANTHER" id="PTHR14269:SF52">
    <property type="entry name" value="PHOSPHATIDYLGLYCEROPHOSPHATE SYNTHASE-RELATED"/>
    <property type="match status" value="1"/>
</dbReference>
<evidence type="ECO:0000256" key="4">
    <source>
        <dbReference type="ARBA" id="ARBA00022679"/>
    </source>
</evidence>
<evidence type="ECO:0000256" key="12">
    <source>
        <dbReference type="RuleBase" id="RU003750"/>
    </source>
</evidence>
<evidence type="ECO:0000256" key="9">
    <source>
        <dbReference type="ARBA" id="ARBA00023209"/>
    </source>
</evidence>
<dbReference type="PANTHER" id="PTHR14269">
    <property type="entry name" value="CDP-DIACYLGLYCEROL--GLYCEROL-3-PHOSPHATE 3-PHOSPHATIDYLTRANSFERASE-RELATED"/>
    <property type="match status" value="1"/>
</dbReference>
<dbReference type="InterPro" id="IPR004570">
    <property type="entry name" value="Phosphatidylglycerol_P_synth"/>
</dbReference>
<dbReference type="EC" id="2.7.8.5" evidence="11"/>
<proteinExistence type="inferred from homology"/>
<dbReference type="EMBL" id="JBAGLP010000116">
    <property type="protein sequence ID" value="MEG3614896.1"/>
    <property type="molecule type" value="Genomic_DNA"/>
</dbReference>
<feature type="region of interest" description="Disordered" evidence="13">
    <location>
        <begin position="191"/>
        <end position="214"/>
    </location>
</feature>
<dbReference type="InterPro" id="IPR048254">
    <property type="entry name" value="CDP_ALCOHOL_P_TRANSF_CS"/>
</dbReference>
<evidence type="ECO:0000256" key="3">
    <source>
        <dbReference type="ARBA" id="ARBA00022516"/>
    </source>
</evidence>
<evidence type="ECO:0000256" key="10">
    <source>
        <dbReference type="ARBA" id="ARBA00023264"/>
    </source>
</evidence>
<evidence type="ECO:0000256" key="7">
    <source>
        <dbReference type="ARBA" id="ARBA00023098"/>
    </source>
</evidence>
<sequence length="214" mass="22551">MPDAAPSPWNIANIVTMIRIALVPVFAAALLVDGGESMLWRLVATGIFLLAALSDKVDGHLARSRGLVTDLGKLLDPIADKALVGTALVLLWWPLGELPWWVPTIILARELGITLMRMAVLKYAVMPASRGGKIKTVLQVVAISLFLLPLAQLPGAVVVVAWVVMGAAIVVTVVTGVDYAVQGLRLRRRARQEGTDAAPEGPAGGTSGAPRTEG</sequence>
<dbReference type="RefSeq" id="WP_332901618.1">
    <property type="nucleotide sequence ID" value="NZ_JBAGLP010000116.1"/>
</dbReference>
<dbReference type="PIRSF" id="PIRSF000847">
    <property type="entry name" value="Phos_ph_gly_syn"/>
    <property type="match status" value="1"/>
</dbReference>
<dbReference type="InterPro" id="IPR043130">
    <property type="entry name" value="CDP-OH_PTrfase_TM_dom"/>
</dbReference>
<feature type="transmembrane region" description="Helical" evidence="14">
    <location>
        <begin position="101"/>
        <end position="124"/>
    </location>
</feature>
<evidence type="ECO:0000256" key="6">
    <source>
        <dbReference type="ARBA" id="ARBA00022989"/>
    </source>
</evidence>
<accession>A0ABU7Z6D5</accession>
<keyword evidence="5 14" id="KW-0812">Transmembrane</keyword>
<keyword evidence="9" id="KW-0594">Phospholipid biosynthesis</keyword>
<organism evidence="15 16">
    <name type="scientific">Isoptericola haloaureus</name>
    <dbReference type="NCBI Taxonomy" id="1542902"/>
    <lineage>
        <taxon>Bacteria</taxon>
        <taxon>Bacillati</taxon>
        <taxon>Actinomycetota</taxon>
        <taxon>Actinomycetes</taxon>
        <taxon>Micrococcales</taxon>
        <taxon>Promicromonosporaceae</taxon>
        <taxon>Isoptericola</taxon>
    </lineage>
</organism>
<keyword evidence="3" id="KW-0444">Lipid biosynthesis</keyword>
<feature type="transmembrane region" description="Helical" evidence="14">
    <location>
        <begin position="12"/>
        <end position="32"/>
    </location>
</feature>
<comment type="subcellular location">
    <subcellularLocation>
        <location evidence="1">Membrane</location>
        <topology evidence="1">Multi-pass membrane protein</topology>
    </subcellularLocation>
</comment>
<dbReference type="InterPro" id="IPR050324">
    <property type="entry name" value="CDP-alcohol_PTase-I"/>
</dbReference>
<dbReference type="NCBIfam" id="TIGR00560">
    <property type="entry name" value="pgsA"/>
    <property type="match status" value="1"/>
</dbReference>
<comment type="caution">
    <text evidence="15">The sequence shown here is derived from an EMBL/GenBank/DDBJ whole genome shotgun (WGS) entry which is preliminary data.</text>
</comment>
<keyword evidence="4 12" id="KW-0808">Transferase</keyword>
<dbReference type="InterPro" id="IPR000462">
    <property type="entry name" value="CDP-OH_P_trans"/>
</dbReference>
<dbReference type="PROSITE" id="PS00379">
    <property type="entry name" value="CDP_ALCOHOL_P_TRANSF"/>
    <property type="match status" value="1"/>
</dbReference>
<dbReference type="Gene3D" id="1.20.120.1760">
    <property type="match status" value="1"/>
</dbReference>
<evidence type="ECO:0000256" key="13">
    <source>
        <dbReference type="SAM" id="MobiDB-lite"/>
    </source>
</evidence>
<feature type="transmembrane region" description="Helical" evidence="14">
    <location>
        <begin position="38"/>
        <end position="57"/>
    </location>
</feature>
<protein>
    <recommendedName>
        <fullName evidence="11">CDP-diacylglycerol--glycerol-3-phosphate 3-phosphatidyltransferase</fullName>
        <ecNumber evidence="11">2.7.8.5</ecNumber>
    </recommendedName>
</protein>
<keyword evidence="16" id="KW-1185">Reference proteome</keyword>
<evidence type="ECO:0000313" key="16">
    <source>
        <dbReference type="Proteomes" id="UP001310387"/>
    </source>
</evidence>
<keyword evidence="10" id="KW-1208">Phospholipid metabolism</keyword>
<dbReference type="GO" id="GO:0008444">
    <property type="term" value="F:CDP-diacylglycerol-glycerol-3-phosphate 3-phosphatidyltransferase activity"/>
    <property type="evidence" value="ECO:0007669"/>
    <property type="project" value="UniProtKB-EC"/>
</dbReference>
<dbReference type="Pfam" id="PF01066">
    <property type="entry name" value="CDP-OH_P_transf"/>
    <property type="match status" value="1"/>
</dbReference>
<evidence type="ECO:0000256" key="8">
    <source>
        <dbReference type="ARBA" id="ARBA00023136"/>
    </source>
</evidence>
<evidence type="ECO:0000256" key="14">
    <source>
        <dbReference type="SAM" id="Phobius"/>
    </source>
</evidence>
<dbReference type="Proteomes" id="UP001310387">
    <property type="component" value="Unassembled WGS sequence"/>
</dbReference>
<evidence type="ECO:0000256" key="5">
    <source>
        <dbReference type="ARBA" id="ARBA00022692"/>
    </source>
</evidence>
<keyword evidence="7" id="KW-0443">Lipid metabolism</keyword>
<name>A0ABU7Z6D5_9MICO</name>
<evidence type="ECO:0000256" key="2">
    <source>
        <dbReference type="ARBA" id="ARBA00010441"/>
    </source>
</evidence>
<reference evidence="15" key="1">
    <citation type="journal article" date="2024" name="Antonie Van Leeuwenhoek">
        <title>Isoptericola haloaureus sp. nov., a dimorphic actinobacterium isolated from mangrove sediments of southeast India, implicating biosaline agricultural significance through nitrogen fixation and salt tolerance genes.</title>
        <authorList>
            <person name="Prathaban M."/>
            <person name="Prathiviraj R."/>
            <person name="Ravichandran M."/>
            <person name="Natarajan S.D."/>
            <person name="Sobanaa M."/>
            <person name="Hari Krishna Kumar S."/>
            <person name="Chandrasekar V."/>
            <person name="Selvin J."/>
        </authorList>
    </citation>
    <scope>NUCLEOTIDE SEQUENCE</scope>
    <source>
        <strain evidence="15">MP1014</strain>
    </source>
</reference>
<keyword evidence="6 14" id="KW-1133">Transmembrane helix</keyword>
<evidence type="ECO:0000313" key="15">
    <source>
        <dbReference type="EMBL" id="MEG3614896.1"/>
    </source>
</evidence>
<evidence type="ECO:0000256" key="11">
    <source>
        <dbReference type="NCBIfam" id="TIGR00560"/>
    </source>
</evidence>
<evidence type="ECO:0000256" key="1">
    <source>
        <dbReference type="ARBA" id="ARBA00004141"/>
    </source>
</evidence>
<feature type="transmembrane region" description="Helical" evidence="14">
    <location>
        <begin position="136"/>
        <end position="153"/>
    </location>
</feature>
<feature type="transmembrane region" description="Helical" evidence="14">
    <location>
        <begin position="159"/>
        <end position="181"/>
    </location>
</feature>
<keyword evidence="8 14" id="KW-0472">Membrane</keyword>
<comment type="similarity">
    <text evidence="2 12">Belongs to the CDP-alcohol phosphatidyltransferase class-I family.</text>
</comment>
<reference evidence="15" key="2">
    <citation type="submission" date="2024-02" db="EMBL/GenBank/DDBJ databases">
        <authorList>
            <person name="Prathaban M."/>
            <person name="Mythili R."/>
            <person name="Sharmila Devi N."/>
            <person name="Sobanaa M."/>
            <person name="Prathiviraj R."/>
            <person name="Selvin J."/>
        </authorList>
    </citation>
    <scope>NUCLEOTIDE SEQUENCE</scope>
    <source>
        <strain evidence="15">MP1014</strain>
    </source>
</reference>